<dbReference type="GO" id="GO:0003700">
    <property type="term" value="F:DNA-binding transcription factor activity"/>
    <property type="evidence" value="ECO:0007669"/>
    <property type="project" value="InterPro"/>
</dbReference>
<keyword evidence="3" id="KW-0804">Transcription</keyword>
<gene>
    <name evidence="5" type="ORF">CLV29_1386</name>
</gene>
<dbReference type="RefSeq" id="WP_133754211.1">
    <property type="nucleotide sequence ID" value="NZ_CP171129.1"/>
</dbReference>
<dbReference type="InterPro" id="IPR035418">
    <property type="entry name" value="AraC-bd_2"/>
</dbReference>
<dbReference type="Proteomes" id="UP000295371">
    <property type="component" value="Unassembled WGS sequence"/>
</dbReference>
<evidence type="ECO:0000313" key="6">
    <source>
        <dbReference type="Proteomes" id="UP000295371"/>
    </source>
</evidence>
<keyword evidence="1" id="KW-0805">Transcription regulation</keyword>
<dbReference type="OrthoDB" id="9799345at2"/>
<evidence type="ECO:0000313" key="5">
    <source>
        <dbReference type="EMBL" id="TDT33757.1"/>
    </source>
</evidence>
<dbReference type="SMART" id="SM00342">
    <property type="entry name" value="HTH_ARAC"/>
    <property type="match status" value="1"/>
</dbReference>
<dbReference type="GO" id="GO:0043565">
    <property type="term" value="F:sequence-specific DNA binding"/>
    <property type="evidence" value="ECO:0007669"/>
    <property type="project" value="InterPro"/>
</dbReference>
<comment type="caution">
    <text evidence="5">The sequence shown here is derived from an EMBL/GenBank/DDBJ whole genome shotgun (WGS) entry which is preliminary data.</text>
</comment>
<keyword evidence="6" id="KW-1185">Reference proteome</keyword>
<dbReference type="Gene3D" id="1.10.10.60">
    <property type="entry name" value="Homeodomain-like"/>
    <property type="match status" value="1"/>
</dbReference>
<dbReference type="PROSITE" id="PS01124">
    <property type="entry name" value="HTH_ARAC_FAMILY_2"/>
    <property type="match status" value="1"/>
</dbReference>
<dbReference type="PANTHER" id="PTHR46796:SF6">
    <property type="entry name" value="ARAC SUBFAMILY"/>
    <property type="match status" value="1"/>
</dbReference>
<dbReference type="Pfam" id="PF14525">
    <property type="entry name" value="AraC_binding_2"/>
    <property type="match status" value="1"/>
</dbReference>
<dbReference type="PANTHER" id="PTHR46796">
    <property type="entry name" value="HTH-TYPE TRANSCRIPTIONAL ACTIVATOR RHAS-RELATED"/>
    <property type="match status" value="1"/>
</dbReference>
<protein>
    <submittedName>
        <fullName evidence="5">AraC-like DNA-binding protein</fullName>
    </submittedName>
</protein>
<evidence type="ECO:0000259" key="4">
    <source>
        <dbReference type="PROSITE" id="PS01124"/>
    </source>
</evidence>
<dbReference type="InterPro" id="IPR018062">
    <property type="entry name" value="HTH_AraC-typ_CS"/>
</dbReference>
<dbReference type="InterPro" id="IPR050204">
    <property type="entry name" value="AraC_XylS_family_regulators"/>
</dbReference>
<dbReference type="SUPFAM" id="SSF46689">
    <property type="entry name" value="Homeodomain-like"/>
    <property type="match status" value="1"/>
</dbReference>
<dbReference type="Pfam" id="PF12833">
    <property type="entry name" value="HTH_18"/>
    <property type="match status" value="1"/>
</dbReference>
<keyword evidence="2 5" id="KW-0238">DNA-binding</keyword>
<reference evidence="5 6" key="1">
    <citation type="submission" date="2019-03" db="EMBL/GenBank/DDBJ databases">
        <title>Genomic Encyclopedia of Archaeal and Bacterial Type Strains, Phase II (KMG-II): from individual species to whole genera.</title>
        <authorList>
            <person name="Goeker M."/>
        </authorList>
    </citation>
    <scope>NUCLEOTIDE SEQUENCE [LARGE SCALE GENOMIC DNA]</scope>
    <source>
        <strain evidence="5 6">DSM 24323</strain>
    </source>
</reference>
<dbReference type="AlphaFoldDB" id="A0A4R7JAU2"/>
<proteinExistence type="predicted"/>
<dbReference type="InterPro" id="IPR009057">
    <property type="entry name" value="Homeodomain-like_sf"/>
</dbReference>
<dbReference type="InterPro" id="IPR018060">
    <property type="entry name" value="HTH_AraC"/>
</dbReference>
<name>A0A4R7JAU2_9ACTN</name>
<dbReference type="PROSITE" id="PS00041">
    <property type="entry name" value="HTH_ARAC_FAMILY_1"/>
    <property type="match status" value="1"/>
</dbReference>
<evidence type="ECO:0000256" key="1">
    <source>
        <dbReference type="ARBA" id="ARBA00023015"/>
    </source>
</evidence>
<sequence length="333" mass="37289">MDVLSTTVWRTGMDIHQWRTLVNTSFVPVQVDPLHGIPFAGDLHMTTVNEVTVFELAQTPHVVHRTPELIAASEVAGGGFYKLSLQREGIVDLIQDGRTAHIRPGDVAIYDTTRPYELRVETDSRSLILLFPRRMVDLTPSDVAEVTARVFTRESVLGRLVIPFLEGLGANVERLQGPSGARMVNTALDLLVTLLSSEIDLDSDPRRRLAKDVQHYIEQRLGDATMTPASIAKAHFISTRHLHAIFSEEGATLSAWIRDRRLQQIRRELADPLHAGDPLQQIAARWGLPGATHFSKLFRHTYGESPSHFRRRMLGAIAAQRDTGRPDPQRRVS</sequence>
<evidence type="ECO:0000256" key="3">
    <source>
        <dbReference type="ARBA" id="ARBA00023163"/>
    </source>
</evidence>
<evidence type="ECO:0000256" key="2">
    <source>
        <dbReference type="ARBA" id="ARBA00023125"/>
    </source>
</evidence>
<feature type="domain" description="HTH araC/xylS-type" evidence="4">
    <location>
        <begin position="211"/>
        <end position="312"/>
    </location>
</feature>
<accession>A0A4R7JAU2</accession>
<dbReference type="EMBL" id="SOAW01000001">
    <property type="protein sequence ID" value="TDT33757.1"/>
    <property type="molecule type" value="Genomic_DNA"/>
</dbReference>
<organism evidence="5 6">
    <name type="scientific">Naumannella halotolerans</name>
    <dbReference type="NCBI Taxonomy" id="993414"/>
    <lineage>
        <taxon>Bacteria</taxon>
        <taxon>Bacillati</taxon>
        <taxon>Actinomycetota</taxon>
        <taxon>Actinomycetes</taxon>
        <taxon>Propionibacteriales</taxon>
        <taxon>Propionibacteriaceae</taxon>
        <taxon>Naumannella</taxon>
    </lineage>
</organism>